<proteinExistence type="predicted"/>
<reference evidence="1" key="2">
    <citation type="journal article" date="2015" name="Data Brief">
        <title>Shoot transcriptome of the giant reed, Arundo donax.</title>
        <authorList>
            <person name="Barrero R.A."/>
            <person name="Guerrero F.D."/>
            <person name="Moolhuijzen P."/>
            <person name="Goolsby J.A."/>
            <person name="Tidwell J."/>
            <person name="Bellgard S.E."/>
            <person name="Bellgard M.I."/>
        </authorList>
    </citation>
    <scope>NUCLEOTIDE SEQUENCE</scope>
    <source>
        <tissue evidence="1">Shoot tissue taken approximately 20 cm above the soil surface</tissue>
    </source>
</reference>
<name>A0A0A9ATD3_ARUDO</name>
<protein>
    <submittedName>
        <fullName evidence="1">Uncharacterized protein</fullName>
    </submittedName>
</protein>
<sequence>MMSYMTIICPRRPLHLHPLHLQSLHLQSTEASP</sequence>
<organism evidence="1">
    <name type="scientific">Arundo donax</name>
    <name type="common">Giant reed</name>
    <name type="synonym">Donax arundinaceus</name>
    <dbReference type="NCBI Taxonomy" id="35708"/>
    <lineage>
        <taxon>Eukaryota</taxon>
        <taxon>Viridiplantae</taxon>
        <taxon>Streptophyta</taxon>
        <taxon>Embryophyta</taxon>
        <taxon>Tracheophyta</taxon>
        <taxon>Spermatophyta</taxon>
        <taxon>Magnoliopsida</taxon>
        <taxon>Liliopsida</taxon>
        <taxon>Poales</taxon>
        <taxon>Poaceae</taxon>
        <taxon>PACMAD clade</taxon>
        <taxon>Arundinoideae</taxon>
        <taxon>Arundineae</taxon>
        <taxon>Arundo</taxon>
    </lineage>
</organism>
<reference evidence="1" key="1">
    <citation type="submission" date="2014-09" db="EMBL/GenBank/DDBJ databases">
        <authorList>
            <person name="Magalhaes I.L.F."/>
            <person name="Oliveira U."/>
            <person name="Santos F.R."/>
            <person name="Vidigal T.H.D.A."/>
            <person name="Brescovit A.D."/>
            <person name="Santos A.J."/>
        </authorList>
    </citation>
    <scope>NUCLEOTIDE SEQUENCE</scope>
    <source>
        <tissue evidence="1">Shoot tissue taken approximately 20 cm above the soil surface</tissue>
    </source>
</reference>
<dbReference type="EMBL" id="GBRH01245745">
    <property type="protein sequence ID" value="JAD52150.1"/>
    <property type="molecule type" value="Transcribed_RNA"/>
</dbReference>
<dbReference type="AlphaFoldDB" id="A0A0A9ATD3"/>
<evidence type="ECO:0000313" key="1">
    <source>
        <dbReference type="EMBL" id="JAD52150.1"/>
    </source>
</evidence>
<accession>A0A0A9ATD3</accession>